<comment type="caution">
    <text evidence="2">The sequence shown here is derived from an EMBL/GenBank/DDBJ whole genome shotgun (WGS) entry which is preliminary data.</text>
</comment>
<dbReference type="STRING" id="1317124.DW2_07578"/>
<proteinExistence type="predicted"/>
<name>A0A085TYK9_9RHOB</name>
<dbReference type="EMBL" id="AQRC01000004">
    <property type="protein sequence ID" value="KFE35806.1"/>
    <property type="molecule type" value="Genomic_DNA"/>
</dbReference>
<gene>
    <name evidence="2" type="ORF">DW2_07578</name>
</gene>
<keyword evidence="3" id="KW-1185">Reference proteome</keyword>
<keyword evidence="2" id="KW-0808">Transferase</keyword>
<reference evidence="3" key="1">
    <citation type="submission" date="2013-04" db="EMBL/GenBank/DDBJ databases">
        <title>Thioclava sp. 13D2W-2 Genome Sequencing.</title>
        <authorList>
            <person name="Lai Q."/>
            <person name="Li G."/>
            <person name="Shao Z."/>
        </authorList>
    </citation>
    <scope>NUCLEOTIDE SEQUENCE [LARGE SCALE GENOMIC DNA]</scope>
    <source>
        <strain evidence="3">13D2W-2</strain>
    </source>
</reference>
<evidence type="ECO:0000313" key="3">
    <source>
        <dbReference type="Proteomes" id="UP000028607"/>
    </source>
</evidence>
<dbReference type="Proteomes" id="UP000028607">
    <property type="component" value="Unassembled WGS sequence"/>
</dbReference>
<dbReference type="eggNOG" id="COG3306">
    <property type="taxonomic scope" value="Bacteria"/>
</dbReference>
<evidence type="ECO:0000259" key="1">
    <source>
        <dbReference type="Pfam" id="PF01755"/>
    </source>
</evidence>
<accession>A0A085TYK9</accession>
<dbReference type="Pfam" id="PF01755">
    <property type="entry name" value="Glyco_transf_25"/>
    <property type="match status" value="1"/>
</dbReference>
<feature type="domain" description="Glycosyl transferase family 25" evidence="1">
    <location>
        <begin position="1"/>
        <end position="165"/>
    </location>
</feature>
<dbReference type="AlphaFoldDB" id="A0A085TYK9"/>
<dbReference type="InterPro" id="IPR002654">
    <property type="entry name" value="Glyco_trans_25"/>
</dbReference>
<protein>
    <submittedName>
        <fullName evidence="2">Glycosyl transferase family protein</fullName>
    </submittedName>
</protein>
<sequence length="260" mass="28964">MPKAVVISLRTAQKRRRFETEQLEKAGLPFEFFDALEPGDIDAEDLARRSRQWARPLGAGEVACLLSHRCLWERVADSGEPVLILEDDAVLSRDILELLRDLTRLENIDYATLETFTKAKLLSRDAMPLSDGRYAVSELYRDRGGAAAYLLWPSGAKKLVAFTEGLSPLADAALNLAPNVRRVQVEPAAAIQAMHLSDFSTRVEGTTVSGGVKARPKYSSRYLFVKGKLVRLKFSLVLFARTLLNFPRAQNRVVTFAGKE</sequence>
<dbReference type="GO" id="GO:0016740">
    <property type="term" value="F:transferase activity"/>
    <property type="evidence" value="ECO:0007669"/>
    <property type="project" value="UniProtKB-KW"/>
</dbReference>
<dbReference type="PATRIC" id="fig|1317124.6.peg.1535"/>
<evidence type="ECO:0000313" key="2">
    <source>
        <dbReference type="EMBL" id="KFE35806.1"/>
    </source>
</evidence>
<reference evidence="2 3" key="2">
    <citation type="journal article" date="2015" name="Antonie Van Leeuwenhoek">
        <title>Thioclava indica sp. nov., isolated from surface seawater of the Indian Ocean.</title>
        <authorList>
            <person name="Liu Y."/>
            <person name="Lai Q."/>
            <person name="Du J."/>
            <person name="Xu H."/>
            <person name="Jiang L."/>
            <person name="Shao Z."/>
        </authorList>
    </citation>
    <scope>NUCLEOTIDE SEQUENCE [LARGE SCALE GENOMIC DNA]</scope>
    <source>
        <strain evidence="2 3">13D2W-2</strain>
    </source>
</reference>
<organism evidence="2 3">
    <name type="scientific">Thioclava atlantica</name>
    <dbReference type="NCBI Taxonomy" id="1317124"/>
    <lineage>
        <taxon>Bacteria</taxon>
        <taxon>Pseudomonadati</taxon>
        <taxon>Pseudomonadota</taxon>
        <taxon>Alphaproteobacteria</taxon>
        <taxon>Rhodobacterales</taxon>
        <taxon>Paracoccaceae</taxon>
        <taxon>Thioclava</taxon>
    </lineage>
</organism>
<dbReference type="CDD" id="cd06532">
    <property type="entry name" value="Glyco_transf_25"/>
    <property type="match status" value="1"/>
</dbReference>